<dbReference type="InterPro" id="IPR001752">
    <property type="entry name" value="Kinesin_motor_dom"/>
</dbReference>
<dbReference type="AlphaFoldDB" id="A0A0C9ZE13"/>
<dbReference type="GO" id="GO:0008017">
    <property type="term" value="F:microtubule binding"/>
    <property type="evidence" value="ECO:0007669"/>
    <property type="project" value="InterPro"/>
</dbReference>
<reference evidence="10" key="2">
    <citation type="submission" date="2015-01" db="EMBL/GenBank/DDBJ databases">
        <title>Evolutionary Origins and Diversification of the Mycorrhizal Mutualists.</title>
        <authorList>
            <consortium name="DOE Joint Genome Institute"/>
            <consortium name="Mycorrhizal Genomics Consortium"/>
            <person name="Kohler A."/>
            <person name="Kuo A."/>
            <person name="Nagy L.G."/>
            <person name="Floudas D."/>
            <person name="Copeland A."/>
            <person name="Barry K.W."/>
            <person name="Cichocki N."/>
            <person name="Veneault-Fourrey C."/>
            <person name="LaButti K."/>
            <person name="Lindquist E.A."/>
            <person name="Lipzen A."/>
            <person name="Lundell T."/>
            <person name="Morin E."/>
            <person name="Murat C."/>
            <person name="Riley R."/>
            <person name="Ohm R."/>
            <person name="Sun H."/>
            <person name="Tunlid A."/>
            <person name="Henrissat B."/>
            <person name="Grigoriev I.V."/>
            <person name="Hibbett D.S."/>
            <person name="Martin F."/>
        </authorList>
    </citation>
    <scope>NUCLEOTIDE SEQUENCE [LARGE SCALE GENOMIC DNA]</scope>
    <source>
        <strain evidence="10">441</strain>
    </source>
</reference>
<dbReference type="HOGENOM" id="CLU_001485_12_4_1"/>
<keyword evidence="4 5" id="KW-0505">Motor protein</keyword>
<feature type="region of interest" description="Disordered" evidence="7">
    <location>
        <begin position="1"/>
        <end position="60"/>
    </location>
</feature>
<dbReference type="STRING" id="765257.A0A0C9ZE13"/>
<feature type="domain" description="Kinesin motor" evidence="8">
    <location>
        <begin position="337"/>
        <end position="701"/>
    </location>
</feature>
<dbReference type="Proteomes" id="UP000054018">
    <property type="component" value="Unassembled WGS sequence"/>
</dbReference>
<dbReference type="SUPFAM" id="SSF52540">
    <property type="entry name" value="P-loop containing nucleoside triphosphate hydrolases"/>
    <property type="match status" value="1"/>
</dbReference>
<dbReference type="OrthoDB" id="3176171at2759"/>
<feature type="binding site" evidence="5">
    <location>
        <begin position="447"/>
        <end position="454"/>
    </location>
    <ligand>
        <name>ATP</name>
        <dbReference type="ChEBI" id="CHEBI:30616"/>
    </ligand>
</feature>
<keyword evidence="3 5" id="KW-0067">ATP-binding</keyword>
<keyword evidence="1" id="KW-0493">Microtubule</keyword>
<evidence type="ECO:0000313" key="10">
    <source>
        <dbReference type="Proteomes" id="UP000054018"/>
    </source>
</evidence>
<dbReference type="Gene3D" id="3.40.850.10">
    <property type="entry name" value="Kinesin motor domain"/>
    <property type="match status" value="1"/>
</dbReference>
<feature type="compositionally biased region" description="Pro residues" evidence="7">
    <location>
        <begin position="140"/>
        <end position="149"/>
    </location>
</feature>
<dbReference type="Pfam" id="PF00225">
    <property type="entry name" value="Kinesin"/>
    <property type="match status" value="1"/>
</dbReference>
<evidence type="ECO:0000256" key="3">
    <source>
        <dbReference type="ARBA" id="ARBA00022840"/>
    </source>
</evidence>
<keyword evidence="2 5" id="KW-0547">Nucleotide-binding</keyword>
<sequence length="714" mass="78224">MSRLPRRLQTTHYQSSSPEPIPPPIPSITAVFSKGNDENSENLMPSRTMNKRKLDDQDLDAEALDQPRKLPALGSLNSTRPLAVSRTALNEPTVTTTIVSTSVGPASKPPSRPPSRLTRRDPPRLGATTKPRSTRATSAPPKPSGPPTRPTMSRIPSGPGVLACDMDAERAKSTKLAADDRALSRQLASAKELDLDKRRALVDAADELERMRMKHQREIVDFEVEAAKRAREAREREEELKVVKQDLGTARETIACLKSTVAQQSGVQATLNAQVAALQAENSELRAQLDDLSSAVSKGALEYADAQRKIEQLENEAREAEMVRRKLHNMVQELKGNIRVFCRVRPVLPHDLVPPVVAGLRRLGSSADDQERSAVADLAFPDKEDHREIAVSSTSLNAMGQERKESYSFTFDRVFEPEATQSDVYEEISLLAQSCVDGYNVCIFAYGQTGSGKSFTMEGGSTEATVGMIPRAVDDVFRAAEALRNKGWEYKIEGQFLEIYNETINDLLGKGEFDKKKHEIKHEKQGGTVTTRVTDVNVLPLSTPREVASLLRLANSRRTVAATLMNERSSRSHSVFTLRVSGYNAHTGTRCEGCLNLVDLAGSERLNASGAAGDKDRLRETQNINRSLSALGDVIAALGEKSVEKASEKHVPYRNSKLTYLLQNSLSGNSKTLMILNLSPLAAHLGESLTSLRFATKVNNTTIGTARKQIRGSG</sequence>
<keyword evidence="6" id="KW-0175">Coiled coil</keyword>
<proteinExistence type="inferred from homology"/>
<dbReference type="InterPro" id="IPR036961">
    <property type="entry name" value="Kinesin_motor_dom_sf"/>
</dbReference>
<dbReference type="SMART" id="SM00129">
    <property type="entry name" value="KISc"/>
    <property type="match status" value="1"/>
</dbReference>
<dbReference type="CDD" id="cd01366">
    <property type="entry name" value="KISc_C_terminal"/>
    <property type="match status" value="1"/>
</dbReference>
<feature type="compositionally biased region" description="Low complexity" evidence="7">
    <location>
        <begin position="93"/>
        <end position="106"/>
    </location>
</feature>
<dbReference type="InterPro" id="IPR027417">
    <property type="entry name" value="P-loop_NTPase"/>
</dbReference>
<reference evidence="9 10" key="1">
    <citation type="submission" date="2014-04" db="EMBL/GenBank/DDBJ databases">
        <authorList>
            <consortium name="DOE Joint Genome Institute"/>
            <person name="Kuo A."/>
            <person name="Kohler A."/>
            <person name="Costa M.D."/>
            <person name="Nagy L.G."/>
            <person name="Floudas D."/>
            <person name="Copeland A."/>
            <person name="Barry K.W."/>
            <person name="Cichocki N."/>
            <person name="Veneault-Fourrey C."/>
            <person name="LaButti K."/>
            <person name="Lindquist E.A."/>
            <person name="Lipzen A."/>
            <person name="Lundell T."/>
            <person name="Morin E."/>
            <person name="Murat C."/>
            <person name="Sun H."/>
            <person name="Tunlid A."/>
            <person name="Henrissat B."/>
            <person name="Grigoriev I.V."/>
            <person name="Hibbett D.S."/>
            <person name="Martin F."/>
            <person name="Nordberg H.P."/>
            <person name="Cantor M.N."/>
            <person name="Hua S.X."/>
        </authorList>
    </citation>
    <scope>NUCLEOTIDE SEQUENCE [LARGE SCALE GENOMIC DNA]</scope>
    <source>
        <strain evidence="9 10">441</strain>
    </source>
</reference>
<evidence type="ECO:0000256" key="6">
    <source>
        <dbReference type="SAM" id="Coils"/>
    </source>
</evidence>
<dbReference type="PROSITE" id="PS50067">
    <property type="entry name" value="KINESIN_MOTOR_2"/>
    <property type="match status" value="1"/>
</dbReference>
<accession>A0A0C9ZE13</accession>
<comment type="similarity">
    <text evidence="5">Belongs to the TRAFAC class myosin-kinesin ATPase superfamily. Kinesin family.</text>
</comment>
<dbReference type="GO" id="GO:0005874">
    <property type="term" value="C:microtubule"/>
    <property type="evidence" value="ECO:0007669"/>
    <property type="project" value="UniProtKB-KW"/>
</dbReference>
<evidence type="ECO:0000259" key="8">
    <source>
        <dbReference type="PROSITE" id="PS50067"/>
    </source>
</evidence>
<evidence type="ECO:0000256" key="4">
    <source>
        <dbReference type="ARBA" id="ARBA00023175"/>
    </source>
</evidence>
<keyword evidence="10" id="KW-1185">Reference proteome</keyword>
<evidence type="ECO:0000256" key="5">
    <source>
        <dbReference type="PROSITE-ProRule" id="PRU00283"/>
    </source>
</evidence>
<evidence type="ECO:0000313" key="9">
    <source>
        <dbReference type="EMBL" id="KIK18198.1"/>
    </source>
</evidence>
<name>A0A0C9ZE13_9AGAM</name>
<dbReference type="InterPro" id="IPR027640">
    <property type="entry name" value="Kinesin-like_fam"/>
</dbReference>
<evidence type="ECO:0000256" key="7">
    <source>
        <dbReference type="SAM" id="MobiDB-lite"/>
    </source>
</evidence>
<feature type="coiled-coil region" evidence="6">
    <location>
        <begin position="268"/>
        <end position="337"/>
    </location>
</feature>
<organism evidence="9 10">
    <name type="scientific">Pisolithus microcarpus 441</name>
    <dbReference type="NCBI Taxonomy" id="765257"/>
    <lineage>
        <taxon>Eukaryota</taxon>
        <taxon>Fungi</taxon>
        <taxon>Dikarya</taxon>
        <taxon>Basidiomycota</taxon>
        <taxon>Agaricomycotina</taxon>
        <taxon>Agaricomycetes</taxon>
        <taxon>Agaricomycetidae</taxon>
        <taxon>Boletales</taxon>
        <taxon>Sclerodermatineae</taxon>
        <taxon>Pisolithaceae</taxon>
        <taxon>Pisolithus</taxon>
    </lineage>
</organism>
<dbReference type="PANTHER" id="PTHR47972:SF45">
    <property type="entry name" value="PROTEIN CLARET SEGREGATIONAL"/>
    <property type="match status" value="1"/>
</dbReference>
<dbReference type="PANTHER" id="PTHR47972">
    <property type="entry name" value="KINESIN-LIKE PROTEIN KLP-3"/>
    <property type="match status" value="1"/>
</dbReference>
<protein>
    <recommendedName>
        <fullName evidence="8">Kinesin motor domain-containing protein</fullName>
    </recommendedName>
</protein>
<dbReference type="GO" id="GO:0007018">
    <property type="term" value="P:microtubule-based movement"/>
    <property type="evidence" value="ECO:0007669"/>
    <property type="project" value="InterPro"/>
</dbReference>
<dbReference type="GO" id="GO:0003777">
    <property type="term" value="F:microtubule motor activity"/>
    <property type="evidence" value="ECO:0007669"/>
    <property type="project" value="InterPro"/>
</dbReference>
<feature type="region of interest" description="Disordered" evidence="7">
    <location>
        <begin position="87"/>
        <end position="162"/>
    </location>
</feature>
<dbReference type="EMBL" id="KN833811">
    <property type="protein sequence ID" value="KIK18198.1"/>
    <property type="molecule type" value="Genomic_DNA"/>
</dbReference>
<feature type="coiled-coil region" evidence="6">
    <location>
        <begin position="198"/>
        <end position="225"/>
    </location>
</feature>
<evidence type="ECO:0000256" key="1">
    <source>
        <dbReference type="ARBA" id="ARBA00022701"/>
    </source>
</evidence>
<dbReference type="PRINTS" id="PR00380">
    <property type="entry name" value="KINESINHEAVY"/>
</dbReference>
<gene>
    <name evidence="9" type="ORF">PISMIDRAFT_684502</name>
</gene>
<dbReference type="GO" id="GO:0005524">
    <property type="term" value="F:ATP binding"/>
    <property type="evidence" value="ECO:0007669"/>
    <property type="project" value="UniProtKB-UniRule"/>
</dbReference>
<evidence type="ECO:0000256" key="2">
    <source>
        <dbReference type="ARBA" id="ARBA00022741"/>
    </source>
</evidence>